<comment type="subcellular location">
    <subcellularLocation>
        <location evidence="1 11">Endoplasmic reticulum membrane</location>
        <topology evidence="1 11">Multi-pass membrane protein</topology>
    </subcellularLocation>
</comment>
<keyword evidence="3" id="KW-0444">Lipid biosynthesis</keyword>
<evidence type="ECO:0000256" key="7">
    <source>
        <dbReference type="ARBA" id="ARBA00022989"/>
    </source>
</evidence>
<feature type="transmembrane region" description="Helical" evidence="11">
    <location>
        <begin position="214"/>
        <end position="235"/>
    </location>
</feature>
<keyword evidence="9 11" id="KW-0472">Membrane</keyword>
<dbReference type="Pfam" id="PF03982">
    <property type="entry name" value="DAGAT"/>
    <property type="match status" value="1"/>
</dbReference>
<dbReference type="AlphaFoldDB" id="A0ABD3ID78"/>
<keyword evidence="14" id="KW-1185">Reference proteome</keyword>
<feature type="compositionally biased region" description="Basic and acidic residues" evidence="12">
    <location>
        <begin position="21"/>
        <end position="45"/>
    </location>
</feature>
<evidence type="ECO:0000256" key="3">
    <source>
        <dbReference type="ARBA" id="ARBA00022516"/>
    </source>
</evidence>
<dbReference type="PANTHER" id="PTHR12317:SF76">
    <property type="entry name" value="ACYLTRANSFERASE"/>
    <property type="match status" value="1"/>
</dbReference>
<keyword evidence="8" id="KW-0443">Lipid metabolism</keyword>
<evidence type="ECO:0000313" key="14">
    <source>
        <dbReference type="Proteomes" id="UP001633002"/>
    </source>
</evidence>
<dbReference type="CDD" id="cd07987">
    <property type="entry name" value="LPLAT_MGAT-like"/>
    <property type="match status" value="1"/>
</dbReference>
<evidence type="ECO:0000256" key="2">
    <source>
        <dbReference type="ARBA" id="ARBA00005420"/>
    </source>
</evidence>
<evidence type="ECO:0000256" key="11">
    <source>
        <dbReference type="RuleBase" id="RU367023"/>
    </source>
</evidence>
<evidence type="ECO:0000256" key="6">
    <source>
        <dbReference type="ARBA" id="ARBA00022824"/>
    </source>
</evidence>
<keyword evidence="10" id="KW-0012">Acyltransferase</keyword>
<evidence type="ECO:0000256" key="12">
    <source>
        <dbReference type="SAM" id="MobiDB-lite"/>
    </source>
</evidence>
<keyword evidence="4 11" id="KW-0808">Transferase</keyword>
<evidence type="ECO:0000256" key="5">
    <source>
        <dbReference type="ARBA" id="ARBA00022692"/>
    </source>
</evidence>
<organism evidence="13 14">
    <name type="scientific">Riccia sorocarpa</name>
    <dbReference type="NCBI Taxonomy" id="122646"/>
    <lineage>
        <taxon>Eukaryota</taxon>
        <taxon>Viridiplantae</taxon>
        <taxon>Streptophyta</taxon>
        <taxon>Embryophyta</taxon>
        <taxon>Marchantiophyta</taxon>
        <taxon>Marchantiopsida</taxon>
        <taxon>Marchantiidae</taxon>
        <taxon>Marchantiales</taxon>
        <taxon>Ricciaceae</taxon>
        <taxon>Riccia</taxon>
    </lineage>
</organism>
<dbReference type="GO" id="GO:0019432">
    <property type="term" value="P:triglyceride biosynthetic process"/>
    <property type="evidence" value="ECO:0007669"/>
    <property type="project" value="UniProtKB-ARBA"/>
</dbReference>
<evidence type="ECO:0000256" key="8">
    <source>
        <dbReference type="ARBA" id="ARBA00023098"/>
    </source>
</evidence>
<evidence type="ECO:0000256" key="9">
    <source>
        <dbReference type="ARBA" id="ARBA00023136"/>
    </source>
</evidence>
<comment type="caution">
    <text evidence="13">The sequence shown here is derived from an EMBL/GenBank/DDBJ whole genome shotgun (WGS) entry which is preliminary data.</text>
</comment>
<reference evidence="13 14" key="1">
    <citation type="submission" date="2024-09" db="EMBL/GenBank/DDBJ databases">
        <title>Chromosome-scale assembly of Riccia sorocarpa.</title>
        <authorList>
            <person name="Paukszto L."/>
        </authorList>
    </citation>
    <scope>NUCLEOTIDE SEQUENCE [LARGE SCALE GENOMIC DNA]</scope>
    <source>
        <strain evidence="13">LP-2024</strain>
        <tissue evidence="13">Aerial parts of the thallus</tissue>
    </source>
</reference>
<evidence type="ECO:0000256" key="4">
    <source>
        <dbReference type="ARBA" id="ARBA00022679"/>
    </source>
</evidence>
<feature type="region of interest" description="Disordered" evidence="12">
    <location>
        <begin position="1"/>
        <end position="54"/>
    </location>
</feature>
<evidence type="ECO:0000256" key="1">
    <source>
        <dbReference type="ARBA" id="ARBA00004477"/>
    </source>
</evidence>
<dbReference type="EC" id="2.3.1.-" evidence="11"/>
<name>A0ABD3ID78_9MARC</name>
<proteinExistence type="inferred from homology"/>
<protein>
    <recommendedName>
        <fullName evidence="11">Acyltransferase</fullName>
        <ecNumber evidence="11">2.3.1.-</ecNumber>
    </recommendedName>
</protein>
<feature type="transmembrane region" description="Helical" evidence="11">
    <location>
        <begin position="94"/>
        <end position="115"/>
    </location>
</feature>
<keyword evidence="6 11" id="KW-0256">Endoplasmic reticulum</keyword>
<evidence type="ECO:0000313" key="13">
    <source>
        <dbReference type="EMBL" id="KAL3701049.1"/>
    </source>
</evidence>
<dbReference type="GO" id="GO:0004144">
    <property type="term" value="F:diacylglycerol O-acyltransferase activity"/>
    <property type="evidence" value="ECO:0007669"/>
    <property type="project" value="UniProtKB-ARBA"/>
</dbReference>
<keyword evidence="7 11" id="KW-1133">Transmembrane helix</keyword>
<dbReference type="GO" id="GO:0005789">
    <property type="term" value="C:endoplasmic reticulum membrane"/>
    <property type="evidence" value="ECO:0007669"/>
    <property type="project" value="UniProtKB-SubCell"/>
</dbReference>
<sequence length="395" mass="45460">MSALEDHGGSTIAEVEEEDRLDAADAKKSVEIESKTAEDKQRRNGEINGVSNVAEEVGAKGAEEKAWKQQEAPPKIRYFCEPNQNLKLDAFKMFFLHMLPFTPIPHIIATTILYWSYTRHGVKAFAFFFTLTAVLAMAPMVYSAKYKRFVREPLYRVFARYVPKAQYGVPEKPFPKDKSYIFAAHPHGRMFFSNVIFTQLHEDWRKGLLEHGEIFFAAAGNFFYIPILNLILSLAGTVDATRSTIVSKLRQGNHIGILIGGVKEVLMGTEEHVDRIYLKKRKGFIKIALEEGAGVVPVYYFNENQLFRHNSKTILRVFEHINKFYYRLGMPFFQGPYYLPLPYRKSLLMAIGEPLFAKEGESVDSFHERYVQALRDLFEKYRPYSPDPTIQLDIQ</sequence>
<dbReference type="InterPro" id="IPR007130">
    <property type="entry name" value="DAGAT"/>
</dbReference>
<dbReference type="Proteomes" id="UP001633002">
    <property type="component" value="Unassembled WGS sequence"/>
</dbReference>
<gene>
    <name evidence="13" type="ORF">R1sor_019071</name>
</gene>
<dbReference type="EMBL" id="JBJQOH010000001">
    <property type="protein sequence ID" value="KAL3701049.1"/>
    <property type="molecule type" value="Genomic_DNA"/>
</dbReference>
<feature type="transmembrane region" description="Helical" evidence="11">
    <location>
        <begin position="121"/>
        <end position="142"/>
    </location>
</feature>
<evidence type="ECO:0000256" key="10">
    <source>
        <dbReference type="ARBA" id="ARBA00023315"/>
    </source>
</evidence>
<comment type="similarity">
    <text evidence="2 11">Belongs to the diacylglycerol acyltransferase family.</text>
</comment>
<accession>A0ABD3ID78</accession>
<dbReference type="PANTHER" id="PTHR12317">
    <property type="entry name" value="DIACYLGLYCEROL O-ACYLTRANSFERASE"/>
    <property type="match status" value="1"/>
</dbReference>
<keyword evidence="5 11" id="KW-0812">Transmembrane</keyword>